<evidence type="ECO:0000259" key="3">
    <source>
        <dbReference type="Pfam" id="PF03703"/>
    </source>
</evidence>
<dbReference type="AlphaFoldDB" id="A0A505DRP4"/>
<keyword evidence="5" id="KW-1185">Reference proteome</keyword>
<feature type="transmembrane region" description="Helical" evidence="2">
    <location>
        <begin position="51"/>
        <end position="77"/>
    </location>
</feature>
<keyword evidence="2" id="KW-0812">Transmembrane</keyword>
<dbReference type="PANTHER" id="PTHR34473:SF3">
    <property type="entry name" value="TRANSMEMBRANE PROTEIN-RELATED"/>
    <property type="match status" value="1"/>
</dbReference>
<evidence type="ECO:0000313" key="5">
    <source>
        <dbReference type="Proteomes" id="UP000317378"/>
    </source>
</evidence>
<name>A0A505DRP4_9ACTN</name>
<dbReference type="Pfam" id="PF03703">
    <property type="entry name" value="bPH_2"/>
    <property type="match status" value="1"/>
</dbReference>
<evidence type="ECO:0000313" key="4">
    <source>
        <dbReference type="EMBL" id="TPQ23919.1"/>
    </source>
</evidence>
<comment type="caution">
    <text evidence="4">The sequence shown here is derived from an EMBL/GenBank/DDBJ whole genome shotgun (WGS) entry which is preliminary data.</text>
</comment>
<dbReference type="OrthoDB" id="3730669at2"/>
<feature type="transmembrane region" description="Helical" evidence="2">
    <location>
        <begin position="83"/>
        <end position="103"/>
    </location>
</feature>
<evidence type="ECO:0000256" key="2">
    <source>
        <dbReference type="SAM" id="Phobius"/>
    </source>
</evidence>
<proteinExistence type="predicted"/>
<organism evidence="4 5">
    <name type="scientific">Streptomyces sporangiiformans</name>
    <dbReference type="NCBI Taxonomy" id="2315329"/>
    <lineage>
        <taxon>Bacteria</taxon>
        <taxon>Bacillati</taxon>
        <taxon>Actinomycetota</taxon>
        <taxon>Actinomycetes</taxon>
        <taxon>Kitasatosporales</taxon>
        <taxon>Streptomycetaceae</taxon>
        <taxon>Streptomyces</taxon>
    </lineage>
</organism>
<protein>
    <submittedName>
        <fullName evidence="4">PH domain-containing protein</fullName>
    </submittedName>
</protein>
<dbReference type="Proteomes" id="UP000317378">
    <property type="component" value="Unassembled WGS sequence"/>
</dbReference>
<keyword evidence="2" id="KW-1133">Transmembrane helix</keyword>
<feature type="domain" description="YdbS-like PH" evidence="3">
    <location>
        <begin position="109"/>
        <end position="187"/>
    </location>
</feature>
<dbReference type="PANTHER" id="PTHR34473">
    <property type="entry name" value="UPF0699 TRANSMEMBRANE PROTEIN YDBS"/>
    <property type="match status" value="1"/>
</dbReference>
<evidence type="ECO:0000256" key="1">
    <source>
        <dbReference type="SAM" id="MobiDB-lite"/>
    </source>
</evidence>
<sequence>MQHTAPGRSAQYTATGEAPAASPAPGVPDGTGGAPTVLRLRPPAHRVDPRAVAWWTWQAVLVVLGVLACVAGLLAWLWRMLPLPVSAGAAALSVLLSVAYVTIAPRRRYRVHRWETTDEAVYTWSGWLWQISRIAPMSRIQTVDTARGPLQQMLGLATVVVTTASAAGPVRIHGLDHERAKEVAAHLAATTQATQAADGDAT</sequence>
<keyword evidence="2" id="KW-0472">Membrane</keyword>
<gene>
    <name evidence="4" type="ORF">FGD71_001610</name>
</gene>
<reference evidence="4 5" key="1">
    <citation type="submission" date="2019-06" db="EMBL/GenBank/DDBJ databases">
        <title>Streptomyces sporangiiformans sp. nov., a novel actinomycete isolated from soil in Mount Song.</title>
        <authorList>
            <person name="Han L."/>
        </authorList>
    </citation>
    <scope>NUCLEOTIDE SEQUENCE [LARGE SCALE GENOMIC DNA]</scope>
    <source>
        <strain evidence="4 5">NEAU-SSA 1</strain>
    </source>
</reference>
<dbReference type="EMBL" id="VCHX02000034">
    <property type="protein sequence ID" value="TPQ23919.1"/>
    <property type="molecule type" value="Genomic_DNA"/>
</dbReference>
<dbReference type="InterPro" id="IPR005182">
    <property type="entry name" value="YdbS-like_PH"/>
</dbReference>
<accession>A0A505DRP4</accession>
<feature type="region of interest" description="Disordered" evidence="1">
    <location>
        <begin position="1"/>
        <end position="35"/>
    </location>
</feature>